<keyword evidence="1" id="KW-0472">Membrane</keyword>
<keyword evidence="3" id="KW-1185">Reference proteome</keyword>
<accession>A0AAV5NZS2</accession>
<reference evidence="3" key="1">
    <citation type="journal article" date="2019" name="Int. J. Syst. Evol. Microbiol.">
        <title>The Global Catalogue of Microorganisms (GCM) 10K type strain sequencing project: providing services to taxonomists for standard genome sequencing and annotation.</title>
        <authorList>
            <consortium name="The Broad Institute Genomics Platform"/>
            <consortium name="The Broad Institute Genome Sequencing Center for Infectious Disease"/>
            <person name="Wu L."/>
            <person name="Ma J."/>
        </authorList>
    </citation>
    <scope>NUCLEOTIDE SEQUENCE [LARGE SCALE GENOMIC DNA]</scope>
    <source>
        <strain evidence="3">NBRC 15640</strain>
    </source>
</reference>
<dbReference type="Proteomes" id="UP001156690">
    <property type="component" value="Unassembled WGS sequence"/>
</dbReference>
<dbReference type="AlphaFoldDB" id="A0AAV5NZS2"/>
<sequence>MVMLEILTTLGTKLVPYLSEISTAVIACGLVVFGSDINRVMRRVLSGHHFIVRTFAFITINAFGFGFFIVKMSPLLSQWLTKLDRDWLVIALLLWFTLVGIWAQRNRQV</sequence>
<evidence type="ECO:0000313" key="2">
    <source>
        <dbReference type="EMBL" id="GLQ75527.1"/>
    </source>
</evidence>
<feature type="transmembrane region" description="Helical" evidence="1">
    <location>
        <begin position="54"/>
        <end position="75"/>
    </location>
</feature>
<keyword evidence="1" id="KW-0812">Transmembrane</keyword>
<dbReference type="EMBL" id="BSNX01000073">
    <property type="protein sequence ID" value="GLQ75527.1"/>
    <property type="molecule type" value="Genomic_DNA"/>
</dbReference>
<name>A0AAV5NZS2_9VIBR</name>
<proteinExistence type="predicted"/>
<comment type="caution">
    <text evidence="2">The sequence shown here is derived from an EMBL/GenBank/DDBJ whole genome shotgun (WGS) entry which is preliminary data.</text>
</comment>
<keyword evidence="1" id="KW-1133">Transmembrane helix</keyword>
<protein>
    <submittedName>
        <fullName evidence="2">Membrane protein</fullName>
    </submittedName>
</protein>
<feature type="transmembrane region" description="Helical" evidence="1">
    <location>
        <begin position="87"/>
        <end position="103"/>
    </location>
</feature>
<organism evidence="2 3">
    <name type="scientific">Vibrio penaeicida</name>
    <dbReference type="NCBI Taxonomy" id="104609"/>
    <lineage>
        <taxon>Bacteria</taxon>
        <taxon>Pseudomonadati</taxon>
        <taxon>Pseudomonadota</taxon>
        <taxon>Gammaproteobacteria</taxon>
        <taxon>Vibrionales</taxon>
        <taxon>Vibrionaceae</taxon>
        <taxon>Vibrio</taxon>
    </lineage>
</organism>
<dbReference type="Pfam" id="PF11872">
    <property type="entry name" value="DUF3392"/>
    <property type="match status" value="1"/>
</dbReference>
<gene>
    <name evidence="2" type="ORF">GCM10007932_48890</name>
</gene>
<evidence type="ECO:0000313" key="3">
    <source>
        <dbReference type="Proteomes" id="UP001156690"/>
    </source>
</evidence>
<evidence type="ECO:0000256" key="1">
    <source>
        <dbReference type="SAM" id="Phobius"/>
    </source>
</evidence>
<dbReference type="InterPro" id="IPR021813">
    <property type="entry name" value="DUF3392"/>
</dbReference>
<feature type="transmembrane region" description="Helical" evidence="1">
    <location>
        <begin position="14"/>
        <end position="33"/>
    </location>
</feature>